<dbReference type="Pfam" id="PF20113">
    <property type="entry name" value="DUF6503"/>
    <property type="match status" value="1"/>
</dbReference>
<dbReference type="AlphaFoldDB" id="A0A0L8AHF9"/>
<dbReference type="EMBL" id="JSVA01000022">
    <property type="protein sequence ID" value="KOF01560.1"/>
    <property type="molecule type" value="Genomic_DNA"/>
</dbReference>
<gene>
    <name evidence="1" type="ORF">OB69_16975</name>
</gene>
<name>A0A0L8AHF9_9BACT</name>
<protein>
    <recommendedName>
        <fullName evidence="3">Deoxyribose-phosphate aldolase</fullName>
    </recommendedName>
</protein>
<dbReference type="InterPro" id="IPR045444">
    <property type="entry name" value="DUF6503"/>
</dbReference>
<keyword evidence="2" id="KW-1185">Reference proteome</keyword>
<dbReference type="RefSeq" id="WP_053224949.1">
    <property type="nucleotide sequence ID" value="NZ_JSVA01000022.1"/>
</dbReference>
<reference evidence="2" key="1">
    <citation type="submission" date="2014-11" db="EMBL/GenBank/DDBJ databases">
        <title>Genome sequencing of Roseivirga sp. D-25.</title>
        <authorList>
            <person name="Selvaratnam C."/>
            <person name="Thevarajoo S."/>
            <person name="Goh K.M."/>
            <person name="Eee R."/>
            <person name="Chan K.-G."/>
            <person name="Chong C.S."/>
        </authorList>
    </citation>
    <scope>NUCLEOTIDE SEQUENCE [LARGE SCALE GENOMIC DNA]</scope>
    <source>
        <strain evidence="2">D-25</strain>
    </source>
</reference>
<organism evidence="1 2">
    <name type="scientific">Roseivirga seohaensis subsp. aquiponti</name>
    <dbReference type="NCBI Taxonomy" id="1566026"/>
    <lineage>
        <taxon>Bacteria</taxon>
        <taxon>Pseudomonadati</taxon>
        <taxon>Bacteroidota</taxon>
        <taxon>Cytophagia</taxon>
        <taxon>Cytophagales</taxon>
        <taxon>Roseivirgaceae</taxon>
        <taxon>Roseivirga</taxon>
    </lineage>
</organism>
<comment type="caution">
    <text evidence="1">The sequence shown here is derived from an EMBL/GenBank/DDBJ whole genome shotgun (WGS) entry which is preliminary data.</text>
</comment>
<dbReference type="PATRIC" id="fig|1566026.4.peg.1833"/>
<dbReference type="OrthoDB" id="982433at2"/>
<sequence length="255" mass="29164">MNLKTSALLLSAFVMACSSPQKTEKAKPKSKVQEIVDKAIAFHGMEGLNKAEFSLTFRNIDYTYKNNNGMFEYTRTQTDSIGQTVLDIMNNNGLVRLTDGDTTEITEEKRAAYTRSVNSVIYFFRLPFGLNDAAVNKTYVGEKEVKGKTYYEVKVTFAQEGGGEDFDDVFLYWFDKEDYSMDYLAYLYHTDGGGMRFREAINARRIEGVLIQDYVNLKPEDERMDIMNIAELYNAGELEVLSQIINEDVKFTLNK</sequence>
<accession>A0A0L8AHF9</accession>
<evidence type="ECO:0000313" key="1">
    <source>
        <dbReference type="EMBL" id="KOF01560.1"/>
    </source>
</evidence>
<evidence type="ECO:0000313" key="2">
    <source>
        <dbReference type="Proteomes" id="UP000036908"/>
    </source>
</evidence>
<dbReference type="PROSITE" id="PS51257">
    <property type="entry name" value="PROKAR_LIPOPROTEIN"/>
    <property type="match status" value="1"/>
</dbReference>
<proteinExistence type="predicted"/>
<evidence type="ECO:0008006" key="3">
    <source>
        <dbReference type="Google" id="ProtNLM"/>
    </source>
</evidence>
<dbReference type="Proteomes" id="UP000036908">
    <property type="component" value="Unassembled WGS sequence"/>
</dbReference>